<dbReference type="EMBL" id="JACHOC010000001">
    <property type="protein sequence ID" value="MBB4620338.1"/>
    <property type="molecule type" value="Genomic_DNA"/>
</dbReference>
<keyword evidence="1" id="KW-0812">Transmembrane</keyword>
<keyword evidence="1" id="KW-0472">Membrane</keyword>
<protein>
    <submittedName>
        <fullName evidence="2">ABC-type bacteriocin/lantibiotic exporter with double-glycine peptidase domain</fullName>
    </submittedName>
</protein>
<evidence type="ECO:0000313" key="3">
    <source>
        <dbReference type="Proteomes" id="UP000533637"/>
    </source>
</evidence>
<name>A0ABR6KHP0_9BACT</name>
<comment type="caution">
    <text evidence="2">The sequence shown here is derived from an EMBL/GenBank/DDBJ whole genome shotgun (WGS) entry which is preliminary data.</text>
</comment>
<proteinExistence type="predicted"/>
<organism evidence="2 3">
    <name type="scientific">Parabacteroides faecis</name>
    <dbReference type="NCBI Taxonomy" id="1217282"/>
    <lineage>
        <taxon>Bacteria</taxon>
        <taxon>Pseudomonadati</taxon>
        <taxon>Bacteroidota</taxon>
        <taxon>Bacteroidia</taxon>
        <taxon>Bacteroidales</taxon>
        <taxon>Tannerellaceae</taxon>
        <taxon>Parabacteroides</taxon>
    </lineage>
</organism>
<feature type="transmembrane region" description="Helical" evidence="1">
    <location>
        <begin position="31"/>
        <end position="51"/>
    </location>
</feature>
<feature type="transmembrane region" description="Helical" evidence="1">
    <location>
        <begin position="5"/>
        <end position="25"/>
    </location>
</feature>
<dbReference type="RefSeq" id="WP_122356958.1">
    <property type="nucleotide sequence ID" value="NZ_BMPB01000006.1"/>
</dbReference>
<dbReference type="Proteomes" id="UP000533637">
    <property type="component" value="Unassembled WGS sequence"/>
</dbReference>
<gene>
    <name evidence="2" type="ORF">GGQ57_000212</name>
</gene>
<evidence type="ECO:0000313" key="2">
    <source>
        <dbReference type="EMBL" id="MBB4620338.1"/>
    </source>
</evidence>
<evidence type="ECO:0000256" key="1">
    <source>
        <dbReference type="SAM" id="Phobius"/>
    </source>
</evidence>
<accession>A0ABR6KHP0</accession>
<sequence length="67" mass="7408">MKTLLITVVAALIISFVFVICGYYLLGSGSYPVLSAVVLGIAWLLALWLLFSTVFSKKRKRGLFLLI</sequence>
<reference evidence="2 3" key="1">
    <citation type="submission" date="2020-08" db="EMBL/GenBank/DDBJ databases">
        <title>Genomic Encyclopedia of Type Strains, Phase IV (KMG-IV): sequencing the most valuable type-strain genomes for metagenomic binning, comparative biology and taxonomic classification.</title>
        <authorList>
            <person name="Goeker M."/>
        </authorList>
    </citation>
    <scope>NUCLEOTIDE SEQUENCE [LARGE SCALE GENOMIC DNA]</scope>
    <source>
        <strain evidence="2 3">DSM 102983</strain>
    </source>
</reference>
<keyword evidence="3" id="KW-1185">Reference proteome</keyword>
<keyword evidence="1" id="KW-1133">Transmembrane helix</keyword>